<dbReference type="PANTHER" id="PTHR21382:SF1">
    <property type="entry name" value="NADH DEHYDROGENASE [UBIQUINONE] 1 ALPHA SUBCOMPLEX SUBUNIT 11"/>
    <property type="match status" value="1"/>
</dbReference>
<evidence type="ECO:0000313" key="8">
    <source>
        <dbReference type="Proteomes" id="UP000322225"/>
    </source>
</evidence>
<evidence type="ECO:0000256" key="2">
    <source>
        <dbReference type="ARBA" id="ARBA00022692"/>
    </source>
</evidence>
<dbReference type="GO" id="GO:0005743">
    <property type="term" value="C:mitochondrial inner membrane"/>
    <property type="evidence" value="ECO:0007669"/>
    <property type="project" value="UniProtKB-SubCell"/>
</dbReference>
<evidence type="ECO:0000256" key="3">
    <source>
        <dbReference type="ARBA" id="ARBA00022792"/>
    </source>
</evidence>
<dbReference type="OrthoDB" id="1913277at2759"/>
<sequence>MASSSHPLLPPITARPANSSFFIPSPHEEHLFHPHPAVNIATRVTLQSAGVGLLVSAVQNALESHNAGALGIFTRTGGTIGFFAAMGFSFSFTQAITANIRETDDALNGAAGGCAAGFLAGVRARSFPIAVGACAGMGTLIGTFSAAGNSLTGTNRKLLPRPEREELRQAFFKQPKHTEEA</sequence>
<evidence type="ECO:0000256" key="5">
    <source>
        <dbReference type="ARBA" id="ARBA00023128"/>
    </source>
</evidence>
<dbReference type="AlphaFoldDB" id="A0A5M6BXY0"/>
<dbReference type="PANTHER" id="PTHR21382">
    <property type="entry name" value="NADH-UBIQUINONE OXIDOREDUCTASE SUBUNIT"/>
    <property type="match status" value="1"/>
</dbReference>
<dbReference type="Proteomes" id="UP000322225">
    <property type="component" value="Chromosome 11"/>
</dbReference>
<keyword evidence="8" id="KW-1185">Reference proteome</keyword>
<evidence type="ECO:0000256" key="4">
    <source>
        <dbReference type="ARBA" id="ARBA00022989"/>
    </source>
</evidence>
<dbReference type="EMBL" id="CP144061">
    <property type="protein sequence ID" value="WWD21499.1"/>
    <property type="molecule type" value="Genomic_DNA"/>
</dbReference>
<evidence type="ECO:0000256" key="1">
    <source>
        <dbReference type="ARBA" id="ARBA00004448"/>
    </source>
</evidence>
<organism evidence="7 8">
    <name type="scientific">Kwoniella shandongensis</name>
    <dbReference type="NCBI Taxonomy" id="1734106"/>
    <lineage>
        <taxon>Eukaryota</taxon>
        <taxon>Fungi</taxon>
        <taxon>Dikarya</taxon>
        <taxon>Basidiomycota</taxon>
        <taxon>Agaricomycotina</taxon>
        <taxon>Tremellomycetes</taxon>
        <taxon>Tremellales</taxon>
        <taxon>Cryptococcaceae</taxon>
        <taxon>Kwoniella</taxon>
    </lineage>
</organism>
<proteinExistence type="predicted"/>
<reference evidence="7" key="2">
    <citation type="submission" date="2024-01" db="EMBL/GenBank/DDBJ databases">
        <title>Comparative genomics of Cryptococcus and Kwoniella reveals pathogenesis evolution and contrasting modes of karyotype evolution via chromosome fusion or intercentromeric recombination.</title>
        <authorList>
            <person name="Coelho M.A."/>
            <person name="David-Palma M."/>
            <person name="Shea T."/>
            <person name="Bowers K."/>
            <person name="McGinley-Smith S."/>
            <person name="Mohammad A.W."/>
            <person name="Gnirke A."/>
            <person name="Yurkov A.M."/>
            <person name="Nowrousian M."/>
            <person name="Sun S."/>
            <person name="Cuomo C.A."/>
            <person name="Heitman J."/>
        </authorList>
    </citation>
    <scope>NUCLEOTIDE SEQUENCE</scope>
    <source>
        <strain evidence="7">CBS 12478</strain>
    </source>
</reference>
<name>A0A5M6BXY0_9TREE</name>
<dbReference type="RefSeq" id="XP_031860636.1">
    <property type="nucleotide sequence ID" value="XM_032005124.1"/>
</dbReference>
<dbReference type="GeneID" id="43589265"/>
<dbReference type="GO" id="GO:0045271">
    <property type="term" value="C:respiratory chain complex I"/>
    <property type="evidence" value="ECO:0007669"/>
    <property type="project" value="InterPro"/>
</dbReference>
<evidence type="ECO:0000313" key="7">
    <source>
        <dbReference type="EMBL" id="WWD21499.1"/>
    </source>
</evidence>
<dbReference type="GO" id="GO:0006120">
    <property type="term" value="P:mitochondrial electron transport, NADH to ubiquinone"/>
    <property type="evidence" value="ECO:0007669"/>
    <property type="project" value="InterPro"/>
</dbReference>
<accession>A0A5M6BXY0</accession>
<reference evidence="7" key="1">
    <citation type="submission" date="2017-08" db="EMBL/GenBank/DDBJ databases">
        <authorList>
            <person name="Cuomo C."/>
            <person name="Billmyre B."/>
            <person name="Heitman J."/>
        </authorList>
    </citation>
    <scope>NUCLEOTIDE SEQUENCE</scope>
    <source>
        <strain evidence="7">CBS 12478</strain>
    </source>
</reference>
<comment type="subcellular location">
    <subcellularLocation>
        <location evidence="1">Mitochondrion inner membrane</location>
        <topology evidence="1">Multi-pass membrane protein</topology>
    </subcellularLocation>
</comment>
<keyword evidence="4" id="KW-1133">Transmembrane helix</keyword>
<keyword evidence="2" id="KW-0812">Transmembrane</keyword>
<dbReference type="InterPro" id="IPR039205">
    <property type="entry name" value="NDUFA11"/>
</dbReference>
<evidence type="ECO:0000256" key="6">
    <source>
        <dbReference type="ARBA" id="ARBA00023136"/>
    </source>
</evidence>
<gene>
    <name evidence="7" type="ORF">CI109_105985</name>
</gene>
<keyword evidence="6" id="KW-0472">Membrane</keyword>
<keyword evidence="5" id="KW-0496">Mitochondrion</keyword>
<protein>
    <submittedName>
        <fullName evidence="7">Uncharacterized protein</fullName>
    </submittedName>
</protein>
<keyword evidence="3" id="KW-0999">Mitochondrion inner membrane</keyword>
<dbReference type="KEGG" id="ksn:43589265"/>